<protein>
    <recommendedName>
        <fullName evidence="3">RHS repeat-associated core domain-containing protein</fullName>
    </recommendedName>
</protein>
<dbReference type="Proteomes" id="UP000012043">
    <property type="component" value="Unassembled WGS sequence"/>
</dbReference>
<evidence type="ECO:0000313" key="2">
    <source>
        <dbReference type="Proteomes" id="UP000012043"/>
    </source>
</evidence>
<reference evidence="1 2" key="1">
    <citation type="journal article" date="2012" name="J. Bacteriol.">
        <title>Genome Sequence of Pectin-Degrading Alishewanella aestuarii Strain B11T, Isolated from Tidal Flat Sediment.</title>
        <authorList>
            <person name="Jung J."/>
            <person name="Choi S."/>
            <person name="Chun J."/>
            <person name="Park W."/>
        </authorList>
    </citation>
    <scope>NUCLEOTIDE SEQUENCE [LARGE SCALE GENOMIC DNA]</scope>
    <source>
        <strain evidence="1 2">B11</strain>
    </source>
</reference>
<dbReference type="PATRIC" id="fig|1197174.4.peg.272"/>
<accession>J2IHK6</accession>
<comment type="caution">
    <text evidence="1">The sequence shown here is derived from an EMBL/GenBank/DDBJ whole genome shotgun (WGS) entry which is preliminary data.</text>
</comment>
<name>J2IHK6_9ALTE</name>
<dbReference type="InterPro" id="IPR022385">
    <property type="entry name" value="Rhs_assc_core"/>
</dbReference>
<sequence>MSFDVFGARRDAQSWAIKHTEASSGLLSSALTLRWAPRFCNPATLLATALAPSVARAFAGGKIRNLPLFPAHYTGHEQSDDVGLVHMGGRVYDPILGRFLQADPFVQQPNNTPNLNRYSYVLNNLLNATDPSGYFFQMLAMWAVQYIAAARATSAISYAMQRLKK</sequence>
<evidence type="ECO:0008006" key="3">
    <source>
        <dbReference type="Google" id="ProtNLM"/>
    </source>
</evidence>
<dbReference type="Gene3D" id="2.180.10.10">
    <property type="entry name" value="RHS repeat-associated core"/>
    <property type="match status" value="1"/>
</dbReference>
<organism evidence="1 2">
    <name type="scientific">Alishewanella aestuarii B11</name>
    <dbReference type="NCBI Taxonomy" id="1197174"/>
    <lineage>
        <taxon>Bacteria</taxon>
        <taxon>Pseudomonadati</taxon>
        <taxon>Pseudomonadota</taxon>
        <taxon>Gammaproteobacteria</taxon>
        <taxon>Alteromonadales</taxon>
        <taxon>Alteromonadaceae</taxon>
        <taxon>Alishewanella</taxon>
    </lineage>
</organism>
<keyword evidence="2" id="KW-1185">Reference proteome</keyword>
<proteinExistence type="predicted"/>
<gene>
    <name evidence="1" type="ORF">AEST_02780</name>
</gene>
<evidence type="ECO:0000313" key="1">
    <source>
        <dbReference type="EMBL" id="EJI86732.1"/>
    </source>
</evidence>
<dbReference type="AlphaFoldDB" id="J2IHK6"/>
<dbReference type="EMBL" id="ALAB01000002">
    <property type="protein sequence ID" value="EJI86732.1"/>
    <property type="molecule type" value="Genomic_DNA"/>
</dbReference>
<dbReference type="NCBIfam" id="TIGR03696">
    <property type="entry name" value="Rhs_assc_core"/>
    <property type="match status" value="1"/>
</dbReference>
<dbReference type="RefSeq" id="WP_008606506.1">
    <property type="nucleotide sequence ID" value="NZ_ALAB01000002.1"/>
</dbReference>